<comment type="caution">
    <text evidence="1">The sequence shown here is derived from an EMBL/GenBank/DDBJ whole genome shotgun (WGS) entry which is preliminary data.</text>
</comment>
<name>A0ABW4YGE0_9BACL</name>
<gene>
    <name evidence="1" type="ORF">ACFSJH_02030</name>
</gene>
<evidence type="ECO:0000313" key="2">
    <source>
        <dbReference type="Proteomes" id="UP001597362"/>
    </source>
</evidence>
<proteinExistence type="predicted"/>
<evidence type="ECO:0000313" key="1">
    <source>
        <dbReference type="EMBL" id="MFD2114523.1"/>
    </source>
</evidence>
<accession>A0ABW4YGE0</accession>
<keyword evidence="2" id="KW-1185">Reference proteome</keyword>
<dbReference type="EMBL" id="JBHUHO010000006">
    <property type="protein sequence ID" value="MFD2114523.1"/>
    <property type="molecule type" value="Genomic_DNA"/>
</dbReference>
<sequence>MTLDEFVLVSAPNKAGKLFLAELVKRNVPVIALAACDEEARLLRMLGAQQVILLDPSIANPWVIPEWMISYVYLFEQDLATCCRYVSICRAWTGRAIFVITNCDHIKTIYKGLGADYVIHTNSLNVSFLIPHNTH</sequence>
<dbReference type="Proteomes" id="UP001597362">
    <property type="component" value="Unassembled WGS sequence"/>
</dbReference>
<protein>
    <submittedName>
        <fullName evidence="1">Uncharacterized protein</fullName>
    </submittedName>
</protein>
<organism evidence="1 2">
    <name type="scientific">Paenibacillus yanchengensis</name>
    <dbReference type="NCBI Taxonomy" id="2035833"/>
    <lineage>
        <taxon>Bacteria</taxon>
        <taxon>Bacillati</taxon>
        <taxon>Bacillota</taxon>
        <taxon>Bacilli</taxon>
        <taxon>Bacillales</taxon>
        <taxon>Paenibacillaceae</taxon>
        <taxon>Paenibacillus</taxon>
    </lineage>
</organism>
<reference evidence="2" key="1">
    <citation type="journal article" date="2019" name="Int. J. Syst. Evol. Microbiol.">
        <title>The Global Catalogue of Microorganisms (GCM) 10K type strain sequencing project: providing services to taxonomists for standard genome sequencing and annotation.</title>
        <authorList>
            <consortium name="The Broad Institute Genomics Platform"/>
            <consortium name="The Broad Institute Genome Sequencing Center for Infectious Disease"/>
            <person name="Wu L."/>
            <person name="Ma J."/>
        </authorList>
    </citation>
    <scope>NUCLEOTIDE SEQUENCE [LARGE SCALE GENOMIC DNA]</scope>
    <source>
        <strain evidence="2">GH52</strain>
    </source>
</reference>
<dbReference type="RefSeq" id="WP_377769531.1">
    <property type="nucleotide sequence ID" value="NZ_JBHUHO010000006.1"/>
</dbReference>